<dbReference type="InterPro" id="IPR000182">
    <property type="entry name" value="GNAT_dom"/>
</dbReference>
<dbReference type="Pfam" id="PF13673">
    <property type="entry name" value="Acetyltransf_10"/>
    <property type="match status" value="1"/>
</dbReference>
<dbReference type="CDD" id="cd04301">
    <property type="entry name" value="NAT_SF"/>
    <property type="match status" value="1"/>
</dbReference>
<keyword evidence="1" id="KW-0678">Repressor</keyword>
<dbReference type="AlphaFoldDB" id="A0A6S6RW02"/>
<protein>
    <submittedName>
        <fullName evidence="7">FIG001353: Acetyltransferase</fullName>
    </submittedName>
</protein>
<dbReference type="PANTHER" id="PTHR36449">
    <property type="entry name" value="ACETYLTRANSFERASE-RELATED"/>
    <property type="match status" value="1"/>
</dbReference>
<feature type="domain" description="N-acetyltransferase" evidence="6">
    <location>
        <begin position="16"/>
        <end position="164"/>
    </location>
</feature>
<name>A0A6S6RW02_9BACT</name>
<reference evidence="7" key="1">
    <citation type="submission" date="2020-01" db="EMBL/GenBank/DDBJ databases">
        <authorList>
            <person name="Meier V. D."/>
            <person name="Meier V D."/>
        </authorList>
    </citation>
    <scope>NUCLEOTIDE SEQUENCE</scope>
    <source>
        <strain evidence="7">HLG_WM_MAG_03</strain>
    </source>
</reference>
<dbReference type="Gene3D" id="3.40.630.30">
    <property type="match status" value="1"/>
</dbReference>
<dbReference type="EMBL" id="CACVAR010000042">
    <property type="protein sequence ID" value="CAA6799378.1"/>
    <property type="molecule type" value="Genomic_DNA"/>
</dbReference>
<gene>
    <name evidence="7" type="ORF">HELGO_WM30663</name>
</gene>
<dbReference type="InterPro" id="IPR016181">
    <property type="entry name" value="Acyl_CoA_acyltransferase"/>
</dbReference>
<sequence length="178" mass="20166">MSKFKLEKFNLSKNYTTIKKFDCNNEMINKFVQKSLKKRVKQHLSQAYVLLAVEDNEHFIGFYTLDTLSIARDDFELDNKPSGLPPIVPVVKLSMLGVDKSLQGQGIGKRLLRDALLKVCQVSKLAGCAGVYLLAEEDAVSFYKNLGFVAIKKDKPLPMFLKIELILELMTNDECEDN</sequence>
<comment type="catalytic activity">
    <reaction evidence="5">
        <text>glycyl-tRNA(Gly) + acetyl-CoA = N-acetylglycyl-tRNA(Gly) + CoA + H(+)</text>
        <dbReference type="Rhea" id="RHEA:81867"/>
        <dbReference type="Rhea" id="RHEA-COMP:9683"/>
        <dbReference type="Rhea" id="RHEA-COMP:19766"/>
        <dbReference type="ChEBI" id="CHEBI:15378"/>
        <dbReference type="ChEBI" id="CHEBI:57287"/>
        <dbReference type="ChEBI" id="CHEBI:57288"/>
        <dbReference type="ChEBI" id="CHEBI:78522"/>
        <dbReference type="ChEBI" id="CHEBI:232036"/>
    </reaction>
</comment>
<dbReference type="PROSITE" id="PS51186">
    <property type="entry name" value="GNAT"/>
    <property type="match status" value="1"/>
</dbReference>
<proteinExistence type="predicted"/>
<dbReference type="PANTHER" id="PTHR36449:SF1">
    <property type="entry name" value="ACETYLTRANSFERASE"/>
    <property type="match status" value="1"/>
</dbReference>
<organism evidence="7">
    <name type="scientific">uncultured Sulfurovum sp</name>
    <dbReference type="NCBI Taxonomy" id="269237"/>
    <lineage>
        <taxon>Bacteria</taxon>
        <taxon>Pseudomonadati</taxon>
        <taxon>Campylobacterota</taxon>
        <taxon>Epsilonproteobacteria</taxon>
        <taxon>Campylobacterales</taxon>
        <taxon>Sulfurovaceae</taxon>
        <taxon>Sulfurovum</taxon>
        <taxon>environmental samples</taxon>
    </lineage>
</organism>
<accession>A0A6S6RW02</accession>
<evidence type="ECO:0000256" key="2">
    <source>
        <dbReference type="ARBA" id="ARBA00022649"/>
    </source>
</evidence>
<keyword evidence="2" id="KW-1277">Toxin-antitoxin system</keyword>
<keyword evidence="3 7" id="KW-0808">Transferase</keyword>
<evidence type="ECO:0000256" key="4">
    <source>
        <dbReference type="ARBA" id="ARBA00023315"/>
    </source>
</evidence>
<evidence type="ECO:0000256" key="3">
    <source>
        <dbReference type="ARBA" id="ARBA00022679"/>
    </source>
</evidence>
<evidence type="ECO:0000259" key="6">
    <source>
        <dbReference type="PROSITE" id="PS51186"/>
    </source>
</evidence>
<keyword evidence="4" id="KW-0012">Acyltransferase</keyword>
<evidence type="ECO:0000313" key="7">
    <source>
        <dbReference type="EMBL" id="CAA6799378.1"/>
    </source>
</evidence>
<evidence type="ECO:0000256" key="1">
    <source>
        <dbReference type="ARBA" id="ARBA00022491"/>
    </source>
</evidence>
<dbReference type="SUPFAM" id="SSF55729">
    <property type="entry name" value="Acyl-CoA N-acyltransferases (Nat)"/>
    <property type="match status" value="1"/>
</dbReference>
<dbReference type="GO" id="GO:0016747">
    <property type="term" value="F:acyltransferase activity, transferring groups other than amino-acyl groups"/>
    <property type="evidence" value="ECO:0007669"/>
    <property type="project" value="InterPro"/>
</dbReference>
<evidence type="ECO:0000256" key="5">
    <source>
        <dbReference type="ARBA" id="ARBA00049880"/>
    </source>
</evidence>